<accession>A0A380WN45</accession>
<sequence length="76" mass="8477">MKYREVQERLRAVGIVVSKRAGVIRLNYFGGFEQSALYAIDLQEALNVGLKMAEAEHVPTGWLEDDPSFPDKASHG</sequence>
<evidence type="ECO:0000313" key="1">
    <source>
        <dbReference type="EMBL" id="SUU89614.1"/>
    </source>
</evidence>
<reference evidence="1 2" key="1">
    <citation type="submission" date="2018-06" db="EMBL/GenBank/DDBJ databases">
        <authorList>
            <consortium name="Pathogen Informatics"/>
            <person name="Doyle S."/>
        </authorList>
    </citation>
    <scope>NUCLEOTIDE SEQUENCE [LARGE SCALE GENOMIC DNA]</scope>
    <source>
        <strain evidence="1 2">NCTC10684</strain>
    </source>
</reference>
<dbReference type="RefSeq" id="WP_115733792.1">
    <property type="nucleotide sequence ID" value="NZ_BAAAVY010000002.1"/>
</dbReference>
<dbReference type="OrthoDB" id="8086453at2"/>
<protein>
    <submittedName>
        <fullName evidence="1">Uncharacterized protein</fullName>
    </submittedName>
</protein>
<organism evidence="1 2">
    <name type="scientific">Aminobacter aminovorans</name>
    <name type="common">Chelatobacter heintzii</name>
    <dbReference type="NCBI Taxonomy" id="83263"/>
    <lineage>
        <taxon>Bacteria</taxon>
        <taxon>Pseudomonadati</taxon>
        <taxon>Pseudomonadota</taxon>
        <taxon>Alphaproteobacteria</taxon>
        <taxon>Hyphomicrobiales</taxon>
        <taxon>Phyllobacteriaceae</taxon>
        <taxon>Aminobacter</taxon>
    </lineage>
</organism>
<evidence type="ECO:0000313" key="2">
    <source>
        <dbReference type="Proteomes" id="UP000254701"/>
    </source>
</evidence>
<name>A0A380WN45_AMIAI</name>
<dbReference type="Proteomes" id="UP000254701">
    <property type="component" value="Unassembled WGS sequence"/>
</dbReference>
<dbReference type="AlphaFoldDB" id="A0A380WN45"/>
<gene>
    <name evidence="1" type="ORF">NCTC10684_02855</name>
</gene>
<proteinExistence type="predicted"/>
<dbReference type="EMBL" id="UFSM01000001">
    <property type="protein sequence ID" value="SUU89614.1"/>
    <property type="molecule type" value="Genomic_DNA"/>
</dbReference>